<sequence length="143" mass="16648">MILFLQRGGIANQAYQDEKLGEAAREAKQRLDERLSARWKSQNKRSLNNRQSQNQRQEMVENRPNLKGEVFSILKKSGSKKFNWGKMIWKSSEQDECAICLEQFKISSDNLMQLTCAHKFHSKCLVPWLESNAHCPCCRMTII</sequence>
<proteinExistence type="predicted"/>
<dbReference type="PANTHER" id="PTHR22765:SF303">
    <property type="entry name" value="RING-TYPE DOMAIN-CONTAINING PROTEIN"/>
    <property type="match status" value="1"/>
</dbReference>
<dbReference type="Proteomes" id="UP000823775">
    <property type="component" value="Unassembled WGS sequence"/>
</dbReference>
<feature type="domain" description="RING-type" evidence="3">
    <location>
        <begin position="97"/>
        <end position="139"/>
    </location>
</feature>
<dbReference type="EMBL" id="JACEIK010004258">
    <property type="protein sequence ID" value="MCD9644832.1"/>
    <property type="molecule type" value="Genomic_DNA"/>
</dbReference>
<dbReference type="SMART" id="SM00184">
    <property type="entry name" value="RING"/>
    <property type="match status" value="1"/>
</dbReference>
<dbReference type="Pfam" id="PF13639">
    <property type="entry name" value="zf-RING_2"/>
    <property type="match status" value="1"/>
</dbReference>
<reference evidence="4 5" key="1">
    <citation type="journal article" date="2021" name="BMC Genomics">
        <title>Datura genome reveals duplications of psychoactive alkaloid biosynthetic genes and high mutation rate following tissue culture.</title>
        <authorList>
            <person name="Rajewski A."/>
            <person name="Carter-House D."/>
            <person name="Stajich J."/>
            <person name="Litt A."/>
        </authorList>
    </citation>
    <scope>NUCLEOTIDE SEQUENCE [LARGE SCALE GENOMIC DNA]</scope>
    <source>
        <strain evidence="4">AR-01</strain>
    </source>
</reference>
<organism evidence="4 5">
    <name type="scientific">Datura stramonium</name>
    <name type="common">Jimsonweed</name>
    <name type="synonym">Common thornapple</name>
    <dbReference type="NCBI Taxonomy" id="4076"/>
    <lineage>
        <taxon>Eukaryota</taxon>
        <taxon>Viridiplantae</taxon>
        <taxon>Streptophyta</taxon>
        <taxon>Embryophyta</taxon>
        <taxon>Tracheophyta</taxon>
        <taxon>Spermatophyta</taxon>
        <taxon>Magnoliopsida</taxon>
        <taxon>eudicotyledons</taxon>
        <taxon>Gunneridae</taxon>
        <taxon>Pentapetalae</taxon>
        <taxon>asterids</taxon>
        <taxon>lamiids</taxon>
        <taxon>Solanales</taxon>
        <taxon>Solanaceae</taxon>
        <taxon>Solanoideae</taxon>
        <taxon>Datureae</taxon>
        <taxon>Datura</taxon>
    </lineage>
</organism>
<accession>A0ABS8VEE8</accession>
<dbReference type="SUPFAM" id="SSF57850">
    <property type="entry name" value="RING/U-box"/>
    <property type="match status" value="1"/>
</dbReference>
<keyword evidence="1" id="KW-0479">Metal-binding</keyword>
<evidence type="ECO:0000259" key="3">
    <source>
        <dbReference type="PROSITE" id="PS50089"/>
    </source>
</evidence>
<gene>
    <name evidence="4" type="ORF">HAX54_033281</name>
</gene>
<keyword evidence="5" id="KW-1185">Reference proteome</keyword>
<evidence type="ECO:0000313" key="4">
    <source>
        <dbReference type="EMBL" id="MCD9644832.1"/>
    </source>
</evidence>
<evidence type="ECO:0000256" key="1">
    <source>
        <dbReference type="PROSITE-ProRule" id="PRU00175"/>
    </source>
</evidence>
<evidence type="ECO:0000313" key="5">
    <source>
        <dbReference type="Proteomes" id="UP000823775"/>
    </source>
</evidence>
<comment type="caution">
    <text evidence="4">The sequence shown here is derived from an EMBL/GenBank/DDBJ whole genome shotgun (WGS) entry which is preliminary data.</text>
</comment>
<keyword evidence="1" id="KW-0863">Zinc-finger</keyword>
<name>A0ABS8VEE8_DATST</name>
<feature type="compositionally biased region" description="Low complexity" evidence="2">
    <location>
        <begin position="44"/>
        <end position="57"/>
    </location>
</feature>
<dbReference type="PROSITE" id="PS50089">
    <property type="entry name" value="ZF_RING_2"/>
    <property type="match status" value="1"/>
</dbReference>
<dbReference type="InterPro" id="IPR051826">
    <property type="entry name" value="E3_ubiquitin-ligase_domain"/>
</dbReference>
<keyword evidence="1" id="KW-0862">Zinc</keyword>
<feature type="region of interest" description="Disordered" evidence="2">
    <location>
        <begin position="40"/>
        <end position="64"/>
    </location>
</feature>
<dbReference type="InterPro" id="IPR013083">
    <property type="entry name" value="Znf_RING/FYVE/PHD"/>
</dbReference>
<dbReference type="PANTHER" id="PTHR22765">
    <property type="entry name" value="RING FINGER AND PROTEASE ASSOCIATED DOMAIN-CONTAINING"/>
    <property type="match status" value="1"/>
</dbReference>
<evidence type="ECO:0000256" key="2">
    <source>
        <dbReference type="SAM" id="MobiDB-lite"/>
    </source>
</evidence>
<dbReference type="CDD" id="cd16454">
    <property type="entry name" value="RING-H2_PA-TM-RING"/>
    <property type="match status" value="1"/>
</dbReference>
<dbReference type="Gene3D" id="3.30.40.10">
    <property type="entry name" value="Zinc/RING finger domain, C3HC4 (zinc finger)"/>
    <property type="match status" value="1"/>
</dbReference>
<protein>
    <recommendedName>
        <fullName evidence="3">RING-type domain-containing protein</fullName>
    </recommendedName>
</protein>
<dbReference type="InterPro" id="IPR001841">
    <property type="entry name" value="Znf_RING"/>
</dbReference>